<dbReference type="Proteomes" id="UP000739411">
    <property type="component" value="Unassembled WGS sequence"/>
</dbReference>
<evidence type="ECO:0000256" key="1">
    <source>
        <dbReference type="SAM" id="Phobius"/>
    </source>
</evidence>
<dbReference type="AlphaFoldDB" id="A0A935K3R2"/>
<keyword evidence="1" id="KW-0812">Transmembrane</keyword>
<dbReference type="EMBL" id="JADJMS010000031">
    <property type="protein sequence ID" value="MBK7416069.1"/>
    <property type="molecule type" value="Genomic_DNA"/>
</dbReference>
<accession>A0A935K3R2</accession>
<organism evidence="2 3">
    <name type="scientific">Candidatus Dechloromonas phosphorivorans</name>
    <dbReference type="NCBI Taxonomy" id="2899244"/>
    <lineage>
        <taxon>Bacteria</taxon>
        <taxon>Pseudomonadati</taxon>
        <taxon>Pseudomonadota</taxon>
        <taxon>Betaproteobacteria</taxon>
        <taxon>Rhodocyclales</taxon>
        <taxon>Azonexaceae</taxon>
        <taxon>Dechloromonas</taxon>
    </lineage>
</organism>
<protein>
    <submittedName>
        <fullName evidence="2">Uncharacterized protein</fullName>
    </submittedName>
</protein>
<evidence type="ECO:0000313" key="3">
    <source>
        <dbReference type="Proteomes" id="UP000739411"/>
    </source>
</evidence>
<proteinExistence type="predicted"/>
<keyword evidence="1" id="KW-1133">Transmembrane helix</keyword>
<gene>
    <name evidence="2" type="ORF">IPJ38_14100</name>
</gene>
<reference evidence="2 3" key="1">
    <citation type="submission" date="2020-10" db="EMBL/GenBank/DDBJ databases">
        <title>Connecting structure to function with the recovery of over 1000 high-quality activated sludge metagenome-assembled genomes encoding full-length rRNA genes using long-read sequencing.</title>
        <authorList>
            <person name="Singleton C.M."/>
            <person name="Petriglieri F."/>
            <person name="Kristensen J.M."/>
            <person name="Kirkegaard R.H."/>
            <person name="Michaelsen T.Y."/>
            <person name="Andersen M.H."/>
            <person name="Karst S.M."/>
            <person name="Dueholm M.S."/>
            <person name="Nielsen P.H."/>
            <person name="Albertsen M."/>
        </authorList>
    </citation>
    <scope>NUCLEOTIDE SEQUENCE [LARGE SCALE GENOMIC DNA]</scope>
    <source>
        <strain evidence="2">EsbW_18-Q3-R4-48_BATAC.463</strain>
    </source>
</reference>
<comment type="caution">
    <text evidence="2">The sequence shown here is derived from an EMBL/GenBank/DDBJ whole genome shotgun (WGS) entry which is preliminary data.</text>
</comment>
<keyword evidence="1" id="KW-0472">Membrane</keyword>
<name>A0A935K3R2_9RHOO</name>
<feature type="transmembrane region" description="Helical" evidence="1">
    <location>
        <begin position="30"/>
        <end position="59"/>
    </location>
</feature>
<sequence length="135" mass="15211">MNPLSPLGQEWTTLQYNHEQYERSSMLIKLAAVLFSLFGLMFDIPALYLVALLLILWLMEGIFRTSQARLGARLLKLEEFLRQNPLPESAAYQLHSTWLASRPGTLGLIGEYLANAARPTVAFPYAILVILSAFL</sequence>
<evidence type="ECO:0000313" key="2">
    <source>
        <dbReference type="EMBL" id="MBK7416069.1"/>
    </source>
</evidence>